<sequence>MKSIKHIQLLVPILFMGLIVSCKKDAEVVSQPIKDLHLPNLNVLFEDFNTLDSTENYQGLANKLFTNNRDLNSSEMYVYAAWMYGKAAIADSAALMLHRAIDNGMSNPKVLSKFELEGIIGSSENSDKLNMRLDSIQKELKNTDNFGIQLEAMDTFWSYFKKAKSDTSNAEVYFKEFIFNGPKELRDYYVIRYMNLESMKDQIIEETPEYYSYLETQFSQDSVLALKKRITGWMKNFKRIYPDAVFPKVYIVPGLLSSAGTASELGMFVGGDMFGKSANMPIEGMTEWEKEVIAKTEEMPSLIIHELMHFQQNYGDTKNTNNVLGSVFMEGVCDFMVELCTGIVLKNKNTDFLKDPKNLEMVCADFAKDKFTTDFSRWLYNGEIEDRPFDLGYTFGYLVSKSYYEKHNDKEKAIYELLNTDDYTEIYKYSDYAYLLN</sequence>
<name>A0A842IV78_9FLAO</name>
<dbReference type="RefSeq" id="WP_185789545.1">
    <property type="nucleotide sequence ID" value="NZ_JACLCP010000003.1"/>
</dbReference>
<dbReference type="PROSITE" id="PS51257">
    <property type="entry name" value="PROKAR_LIPOPROTEIN"/>
    <property type="match status" value="1"/>
</dbReference>
<proteinExistence type="predicted"/>
<comment type="caution">
    <text evidence="2">The sequence shown here is derived from an EMBL/GenBank/DDBJ whole genome shotgun (WGS) entry which is preliminary data.</text>
</comment>
<accession>A0A842IV78</accession>
<protein>
    <recommendedName>
        <fullName evidence="1">DUF2268 domain-containing protein</fullName>
    </recommendedName>
</protein>
<dbReference type="AlphaFoldDB" id="A0A842IV78"/>
<dbReference type="Pfam" id="PF10026">
    <property type="entry name" value="DUF2268"/>
    <property type="match status" value="1"/>
</dbReference>
<organism evidence="2 3">
    <name type="scientific">Winogradskyella flava</name>
    <dbReference type="NCBI Taxonomy" id="1884876"/>
    <lineage>
        <taxon>Bacteria</taxon>
        <taxon>Pseudomonadati</taxon>
        <taxon>Bacteroidota</taxon>
        <taxon>Flavobacteriia</taxon>
        <taxon>Flavobacteriales</taxon>
        <taxon>Flavobacteriaceae</taxon>
        <taxon>Winogradskyella</taxon>
    </lineage>
</organism>
<gene>
    <name evidence="2" type="ORF">H7F21_12075</name>
</gene>
<evidence type="ECO:0000313" key="2">
    <source>
        <dbReference type="EMBL" id="MBC2845834.1"/>
    </source>
</evidence>
<dbReference type="EMBL" id="JACLCP010000003">
    <property type="protein sequence ID" value="MBC2845834.1"/>
    <property type="molecule type" value="Genomic_DNA"/>
</dbReference>
<reference evidence="2" key="1">
    <citation type="submission" date="2020-08" db="EMBL/GenBank/DDBJ databases">
        <title>Winogradskyella ouciana sp. nov., isolated from the hadal seawater of the Mariana Trench.</title>
        <authorList>
            <person name="He X."/>
        </authorList>
    </citation>
    <scope>NUCLEOTIDE SEQUENCE [LARGE SCALE GENOMIC DNA]</scope>
    <source>
        <strain evidence="2">KCTC 52348</strain>
    </source>
</reference>
<evidence type="ECO:0000259" key="1">
    <source>
        <dbReference type="Pfam" id="PF10026"/>
    </source>
</evidence>
<keyword evidence="3" id="KW-1185">Reference proteome</keyword>
<feature type="domain" description="DUF2268" evidence="1">
    <location>
        <begin position="295"/>
        <end position="412"/>
    </location>
</feature>
<dbReference type="InterPro" id="IPR018728">
    <property type="entry name" value="DUF2268"/>
</dbReference>
<dbReference type="Proteomes" id="UP000533900">
    <property type="component" value="Unassembled WGS sequence"/>
</dbReference>
<evidence type="ECO:0000313" key="3">
    <source>
        <dbReference type="Proteomes" id="UP000533900"/>
    </source>
</evidence>